<name>A0A0C2J9K6_THEKT</name>
<gene>
    <name evidence="3" type="ORF">RF11_13256</name>
</gene>
<keyword evidence="4" id="KW-1185">Reference proteome</keyword>
<feature type="region of interest" description="Disordered" evidence="1">
    <location>
        <begin position="1"/>
        <end position="23"/>
    </location>
</feature>
<proteinExistence type="predicted"/>
<dbReference type="GO" id="GO:0003676">
    <property type="term" value="F:nucleic acid binding"/>
    <property type="evidence" value="ECO:0007669"/>
    <property type="project" value="InterPro"/>
</dbReference>
<dbReference type="OrthoDB" id="6157693at2759"/>
<dbReference type="AlphaFoldDB" id="A0A0C2J9K6"/>
<dbReference type="Pfam" id="PF03184">
    <property type="entry name" value="DDE_1"/>
    <property type="match status" value="1"/>
</dbReference>
<dbReference type="InterPro" id="IPR004875">
    <property type="entry name" value="DDE_SF_endonuclease_dom"/>
</dbReference>
<evidence type="ECO:0000313" key="3">
    <source>
        <dbReference type="EMBL" id="KII65823.1"/>
    </source>
</evidence>
<dbReference type="EMBL" id="JWZT01003713">
    <property type="protein sequence ID" value="KII65823.1"/>
    <property type="molecule type" value="Genomic_DNA"/>
</dbReference>
<evidence type="ECO:0000259" key="2">
    <source>
        <dbReference type="Pfam" id="PF03184"/>
    </source>
</evidence>
<accession>A0A0C2J9K6</accession>
<sequence>MLDLTLTSRKRSDEQQSSWSSSHQTNKGIIENLMFHYKKLLLCRRLEAMDEGKEFKFTLLDALHSALRAWEQVRKSTIRKFSPRQSSLKRRFKISHRMRSCSISVKLCLLRKTCRRKERELSDFFEANERIATGGSFTLEEIAEDMCSEELVEDEDVTVNEEVVSLDEAQRA</sequence>
<organism evidence="3 4">
    <name type="scientific">Thelohanellus kitauei</name>
    <name type="common">Myxosporean</name>
    <dbReference type="NCBI Taxonomy" id="669202"/>
    <lineage>
        <taxon>Eukaryota</taxon>
        <taxon>Metazoa</taxon>
        <taxon>Cnidaria</taxon>
        <taxon>Myxozoa</taxon>
        <taxon>Myxosporea</taxon>
        <taxon>Bivalvulida</taxon>
        <taxon>Platysporina</taxon>
        <taxon>Myxobolidae</taxon>
        <taxon>Thelohanellus</taxon>
    </lineage>
</organism>
<evidence type="ECO:0000313" key="4">
    <source>
        <dbReference type="Proteomes" id="UP000031668"/>
    </source>
</evidence>
<evidence type="ECO:0000256" key="1">
    <source>
        <dbReference type="SAM" id="MobiDB-lite"/>
    </source>
</evidence>
<feature type="domain" description="DDE-1" evidence="2">
    <location>
        <begin position="19"/>
        <end position="79"/>
    </location>
</feature>
<comment type="caution">
    <text evidence="3">The sequence shown here is derived from an EMBL/GenBank/DDBJ whole genome shotgun (WGS) entry which is preliminary data.</text>
</comment>
<dbReference type="Proteomes" id="UP000031668">
    <property type="component" value="Unassembled WGS sequence"/>
</dbReference>
<protein>
    <recommendedName>
        <fullName evidence="2">DDE-1 domain-containing protein</fullName>
    </recommendedName>
</protein>
<reference evidence="3 4" key="1">
    <citation type="journal article" date="2014" name="Genome Biol. Evol.">
        <title>The genome of the myxosporean Thelohanellus kitauei shows adaptations to nutrient acquisition within its fish host.</title>
        <authorList>
            <person name="Yang Y."/>
            <person name="Xiong J."/>
            <person name="Zhou Z."/>
            <person name="Huo F."/>
            <person name="Miao W."/>
            <person name="Ran C."/>
            <person name="Liu Y."/>
            <person name="Zhang J."/>
            <person name="Feng J."/>
            <person name="Wang M."/>
            <person name="Wang M."/>
            <person name="Wang L."/>
            <person name="Yao B."/>
        </authorList>
    </citation>
    <scope>NUCLEOTIDE SEQUENCE [LARGE SCALE GENOMIC DNA]</scope>
    <source>
        <strain evidence="3">Wuqing</strain>
    </source>
</reference>